<evidence type="ECO:0000256" key="13">
    <source>
        <dbReference type="ARBA" id="ARBA00023160"/>
    </source>
</evidence>
<dbReference type="EMBL" id="CP012332">
    <property type="protein sequence ID" value="AKU92908.1"/>
    <property type="molecule type" value="Genomic_DNA"/>
</dbReference>
<dbReference type="InterPro" id="IPR014430">
    <property type="entry name" value="Scs7"/>
</dbReference>
<proteinExistence type="predicted"/>
<dbReference type="Proteomes" id="UP000055590">
    <property type="component" value="Chromosome"/>
</dbReference>
<keyword evidence="5" id="KW-0479">Metal-binding</keyword>
<evidence type="ECO:0000256" key="1">
    <source>
        <dbReference type="ARBA" id="ARBA00001947"/>
    </source>
</evidence>
<feature type="transmembrane region" description="Helical" evidence="14">
    <location>
        <begin position="97"/>
        <end position="118"/>
    </location>
</feature>
<evidence type="ECO:0000256" key="14">
    <source>
        <dbReference type="SAM" id="Phobius"/>
    </source>
</evidence>
<dbReference type="InterPro" id="IPR006694">
    <property type="entry name" value="Fatty_acid_hydroxylase"/>
</dbReference>
<feature type="domain" description="Fatty acid hydroxylase" evidence="15">
    <location>
        <begin position="50"/>
        <end position="188"/>
    </location>
</feature>
<accession>A0A0K1PH93</accession>
<keyword evidence="7" id="KW-0276">Fatty acid metabolism</keyword>
<evidence type="ECO:0000256" key="9">
    <source>
        <dbReference type="ARBA" id="ARBA00022989"/>
    </source>
</evidence>
<evidence type="ECO:0000259" key="15">
    <source>
        <dbReference type="Pfam" id="PF04116"/>
    </source>
</evidence>
<keyword evidence="12 14" id="KW-0472">Membrane</keyword>
<reference evidence="16 17" key="1">
    <citation type="submission" date="2015-08" db="EMBL/GenBank/DDBJ databases">
        <authorList>
            <person name="Babu N.S."/>
            <person name="Beckwith C.J."/>
            <person name="Beseler K.G."/>
            <person name="Brison A."/>
            <person name="Carone J.V."/>
            <person name="Caskin T.P."/>
            <person name="Diamond M."/>
            <person name="Durham M.E."/>
            <person name="Foxe J.M."/>
            <person name="Go M."/>
            <person name="Henderson B.A."/>
            <person name="Jones I.B."/>
            <person name="McGettigan J.A."/>
            <person name="Micheletti S.J."/>
            <person name="Nasrallah M.E."/>
            <person name="Ortiz D."/>
            <person name="Piller C.R."/>
            <person name="Privatt S.R."/>
            <person name="Schneider S.L."/>
            <person name="Sharp S."/>
            <person name="Smith T.C."/>
            <person name="Stanton J.D."/>
            <person name="Ullery H.E."/>
            <person name="Wilson R.J."/>
            <person name="Serrano M.G."/>
            <person name="Buck G."/>
            <person name="Lee V."/>
            <person name="Wang Y."/>
            <person name="Carvalho R."/>
            <person name="Voegtly L."/>
            <person name="Shi R."/>
            <person name="Duckworth R."/>
            <person name="Johnson A."/>
            <person name="Loviza R."/>
            <person name="Walstead R."/>
            <person name="Shah Z."/>
            <person name="Kiflezghi M."/>
            <person name="Wade K."/>
            <person name="Ball S.L."/>
            <person name="Bradley K.W."/>
            <person name="Asai D.J."/>
            <person name="Bowman C.A."/>
            <person name="Russell D.A."/>
            <person name="Pope W.H."/>
            <person name="Jacobs-Sera D."/>
            <person name="Hendrix R.W."/>
            <person name="Hatfull G.F."/>
        </authorList>
    </citation>
    <scope>NUCLEOTIDE SEQUENCE [LARGE SCALE GENOMIC DNA]</scope>
    <source>
        <strain evidence="16 17">DSM 27710</strain>
    </source>
</reference>
<evidence type="ECO:0000313" key="17">
    <source>
        <dbReference type="Proteomes" id="UP000055590"/>
    </source>
</evidence>
<keyword evidence="8" id="KW-0862">Zinc</keyword>
<evidence type="ECO:0000256" key="8">
    <source>
        <dbReference type="ARBA" id="ARBA00022833"/>
    </source>
</evidence>
<keyword evidence="3" id="KW-0444">Lipid biosynthesis</keyword>
<feature type="transmembrane region" description="Helical" evidence="14">
    <location>
        <begin position="15"/>
        <end position="36"/>
    </location>
</feature>
<organism evidence="16 17">
    <name type="scientific">Vulgatibacter incomptus</name>
    <dbReference type="NCBI Taxonomy" id="1391653"/>
    <lineage>
        <taxon>Bacteria</taxon>
        <taxon>Pseudomonadati</taxon>
        <taxon>Myxococcota</taxon>
        <taxon>Myxococcia</taxon>
        <taxon>Myxococcales</taxon>
        <taxon>Cystobacterineae</taxon>
        <taxon>Vulgatibacteraceae</taxon>
        <taxon>Vulgatibacter</taxon>
    </lineage>
</organism>
<dbReference type="GO" id="GO:0005506">
    <property type="term" value="F:iron ion binding"/>
    <property type="evidence" value="ECO:0007669"/>
    <property type="project" value="InterPro"/>
</dbReference>
<evidence type="ECO:0000256" key="6">
    <source>
        <dbReference type="ARBA" id="ARBA00022824"/>
    </source>
</evidence>
<evidence type="ECO:0000256" key="2">
    <source>
        <dbReference type="ARBA" id="ARBA00004477"/>
    </source>
</evidence>
<keyword evidence="10" id="KW-0560">Oxidoreductase</keyword>
<sequence length="194" mass="22412">MFASELLDGFSRTPFFVVAILFVPIVLGMVAMGIHVGGVGPLGAVGLFFGGLVTWTLTEYWLHRTLFHWEPEASWGPRFHFLLHGVHHHWPKDRLRLVMPPTVNLPLTVLFGSLFWLVLGPRVWFFHAGFSLGYMTYDLMHYYLHHGHPKAHLLRKLQGHHMSHHFNKAYKDKRFGVSSPIWDWVFHTNSPAQP</sequence>
<dbReference type="PANTHER" id="PTHR12863">
    <property type="entry name" value="FATTY ACID HYDROXYLASE"/>
    <property type="match status" value="1"/>
</dbReference>
<dbReference type="PANTHER" id="PTHR12863:SF1">
    <property type="entry name" value="FATTY ACID 2-HYDROXYLASE"/>
    <property type="match status" value="1"/>
</dbReference>
<evidence type="ECO:0000256" key="12">
    <source>
        <dbReference type="ARBA" id="ARBA00023136"/>
    </source>
</evidence>
<evidence type="ECO:0000256" key="7">
    <source>
        <dbReference type="ARBA" id="ARBA00022832"/>
    </source>
</evidence>
<evidence type="ECO:0000256" key="4">
    <source>
        <dbReference type="ARBA" id="ARBA00022692"/>
    </source>
</evidence>
<keyword evidence="13" id="KW-0275">Fatty acid biosynthesis</keyword>
<dbReference type="STRING" id="1391653.AKJ08_3295"/>
<dbReference type="AlphaFoldDB" id="A0A0K1PH93"/>
<keyword evidence="9 14" id="KW-1133">Transmembrane helix</keyword>
<keyword evidence="6" id="KW-0256">Endoplasmic reticulum</keyword>
<keyword evidence="17" id="KW-1185">Reference proteome</keyword>
<comment type="cofactor">
    <cofactor evidence="1">
        <name>Zn(2+)</name>
        <dbReference type="ChEBI" id="CHEBI:29105"/>
    </cofactor>
</comment>
<gene>
    <name evidence="16" type="ORF">AKJ08_3295</name>
</gene>
<dbReference type="Pfam" id="PF04116">
    <property type="entry name" value="FA_hydroxylase"/>
    <property type="match status" value="1"/>
</dbReference>
<dbReference type="GO" id="GO:0006633">
    <property type="term" value="P:fatty acid biosynthetic process"/>
    <property type="evidence" value="ECO:0007669"/>
    <property type="project" value="UniProtKB-KW"/>
</dbReference>
<evidence type="ECO:0000313" key="16">
    <source>
        <dbReference type="EMBL" id="AKU92908.1"/>
    </source>
</evidence>
<comment type="subcellular location">
    <subcellularLocation>
        <location evidence="2">Endoplasmic reticulum membrane</location>
        <topology evidence="2">Multi-pass membrane protein</topology>
    </subcellularLocation>
</comment>
<dbReference type="KEGG" id="vin:AKJ08_3295"/>
<feature type="transmembrane region" description="Helical" evidence="14">
    <location>
        <begin position="42"/>
        <end position="62"/>
    </location>
</feature>
<evidence type="ECO:0000256" key="11">
    <source>
        <dbReference type="ARBA" id="ARBA00023098"/>
    </source>
</evidence>
<evidence type="ECO:0000256" key="10">
    <source>
        <dbReference type="ARBA" id="ARBA00023002"/>
    </source>
</evidence>
<keyword evidence="4 14" id="KW-0812">Transmembrane</keyword>
<dbReference type="GO" id="GO:0016020">
    <property type="term" value="C:membrane"/>
    <property type="evidence" value="ECO:0007669"/>
    <property type="project" value="InterPro"/>
</dbReference>
<protein>
    <submittedName>
        <fullName evidence="16">Fatty acid hydroxylase-like protein</fullName>
    </submittedName>
</protein>
<dbReference type="GO" id="GO:0080132">
    <property type="term" value="F:fatty acid 2-hydroxylase activity"/>
    <property type="evidence" value="ECO:0007669"/>
    <property type="project" value="InterPro"/>
</dbReference>
<evidence type="ECO:0000256" key="3">
    <source>
        <dbReference type="ARBA" id="ARBA00022516"/>
    </source>
</evidence>
<name>A0A0K1PH93_9BACT</name>
<evidence type="ECO:0000256" key="5">
    <source>
        <dbReference type="ARBA" id="ARBA00022723"/>
    </source>
</evidence>
<keyword evidence="11" id="KW-0443">Lipid metabolism</keyword>